<accession>A0A5Q5CFH2</accession>
<organism evidence="1">
    <name type="scientific">Mycobacterium sp. (strain JLS)</name>
    <dbReference type="NCBI Taxonomy" id="164757"/>
    <lineage>
        <taxon>Bacteria</taxon>
        <taxon>Bacillati</taxon>
        <taxon>Actinomycetota</taxon>
        <taxon>Actinomycetes</taxon>
        <taxon>Mycobacteriales</taxon>
        <taxon>Mycobacteriaceae</taxon>
        <taxon>Mycobacterium</taxon>
    </lineage>
</organism>
<evidence type="ECO:0000313" key="1">
    <source>
        <dbReference type="EMBL" id="ABN97887.1"/>
    </source>
</evidence>
<dbReference type="EMBL" id="CP000580">
    <property type="protein sequence ID" value="ABN97887.1"/>
    <property type="molecule type" value="Genomic_DNA"/>
</dbReference>
<dbReference type="InterPro" id="IPR009351">
    <property type="entry name" value="AlkZ-like"/>
</dbReference>
<name>A0A5Q5CFH2_MYCSJ</name>
<dbReference type="AlphaFoldDB" id="A0A5Q5CFH2"/>
<dbReference type="PANTHER" id="PTHR30528">
    <property type="entry name" value="CYTOPLASMIC PROTEIN"/>
    <property type="match status" value="1"/>
</dbReference>
<proteinExistence type="predicted"/>
<gene>
    <name evidence="1" type="ordered locus">Mjls_2101</name>
</gene>
<reference evidence="1" key="1">
    <citation type="submission" date="2007-02" db="EMBL/GenBank/DDBJ databases">
        <title>Complete sequence of Mycobacterium sp. JLS.</title>
        <authorList>
            <consortium name="US DOE Joint Genome Institute"/>
            <person name="Copeland A."/>
            <person name="Lucas S."/>
            <person name="Lapidus A."/>
            <person name="Barry K."/>
            <person name="Detter J.C."/>
            <person name="Glavina del Rio T."/>
            <person name="Hammon N."/>
            <person name="Israni S."/>
            <person name="Dalin E."/>
            <person name="Tice H."/>
            <person name="Pitluck S."/>
            <person name="Chain P."/>
            <person name="Malfatti S."/>
            <person name="Shin M."/>
            <person name="Vergez L."/>
            <person name="Schmutz J."/>
            <person name="Larimer F."/>
            <person name="Land M."/>
            <person name="Hauser L."/>
            <person name="Kyrpides N."/>
            <person name="Mikhailova N."/>
            <person name="Miller C.D."/>
            <person name="Anderson A.J."/>
            <person name="Sims R.C."/>
            <person name="Richardson P."/>
        </authorList>
    </citation>
    <scope>NUCLEOTIDE SEQUENCE [LARGE SCALE GENOMIC DNA]</scope>
    <source>
        <strain evidence="1">JLS</strain>
    </source>
</reference>
<dbReference type="KEGG" id="mjl:Mjls_2101"/>
<dbReference type="Pfam" id="PF06224">
    <property type="entry name" value="AlkZ-like"/>
    <property type="match status" value="1"/>
</dbReference>
<evidence type="ECO:0008006" key="2">
    <source>
        <dbReference type="Google" id="ProtNLM"/>
    </source>
</evidence>
<sequence>MRLTGAQARRIAVAAQGFAEPKPRGPVTRAHLRRLVDRIQVLQLDSVSVAVRAHYAPVFSRLGPYDRGVLDGAAWSHSTRAPRLLVEYWAHEAALMAVDDWPLLRWRMREYTHGRWGTHIVKANPQLADDIVTAVTELGPATAGQIEEYLGAEQRGRKGPWWDRSDTKWVTEALFASGVLTTATRVGFARHYDLTERVLPADVVARQIDDADAVRELCLRAAGALGVATEADIRDYFRLAAKQVKPALAELVAAGELVPVEVDGWAAPAYLRAGQTVPRTDRGTALLCPFDPLIFFRPRVERLFGFHYRIEIYVPQHKRQYGYYVWPFLLDGRLVGRVDLKAERTRDALHVVGAFVEPGEDPARVAVALAGELKTMAQWLGLAVVTVGDRGDLVATLRESAALG</sequence>
<protein>
    <recommendedName>
        <fullName evidence="2">Winged helix-turn-helix domain-containing protein</fullName>
    </recommendedName>
</protein>
<dbReference type="PANTHER" id="PTHR30528:SF0">
    <property type="entry name" value="CYTOPLASMIC PROTEIN"/>
    <property type="match status" value="1"/>
</dbReference>